<feature type="compositionally biased region" description="Low complexity" evidence="1">
    <location>
        <begin position="283"/>
        <end position="296"/>
    </location>
</feature>
<gene>
    <name evidence="3" type="primary">LOC125778124</name>
</gene>
<accession>A0ABM3JMS2</accession>
<feature type="compositionally biased region" description="Low complexity" evidence="1">
    <location>
        <begin position="147"/>
        <end position="167"/>
    </location>
</feature>
<feature type="compositionally biased region" description="Polar residues" evidence="1">
    <location>
        <begin position="112"/>
        <end position="124"/>
    </location>
</feature>
<organism evidence="2 3">
    <name type="scientific">Bactrocera dorsalis</name>
    <name type="common">Oriental fruit fly</name>
    <name type="synonym">Dacus dorsalis</name>
    <dbReference type="NCBI Taxonomy" id="27457"/>
    <lineage>
        <taxon>Eukaryota</taxon>
        <taxon>Metazoa</taxon>
        <taxon>Ecdysozoa</taxon>
        <taxon>Arthropoda</taxon>
        <taxon>Hexapoda</taxon>
        <taxon>Insecta</taxon>
        <taxon>Pterygota</taxon>
        <taxon>Neoptera</taxon>
        <taxon>Endopterygota</taxon>
        <taxon>Diptera</taxon>
        <taxon>Brachycera</taxon>
        <taxon>Muscomorpha</taxon>
        <taxon>Tephritoidea</taxon>
        <taxon>Tephritidae</taxon>
        <taxon>Bactrocera</taxon>
        <taxon>Bactrocera</taxon>
    </lineage>
</organism>
<keyword evidence="2" id="KW-1185">Reference proteome</keyword>
<name>A0ABM3JMS2_BACDO</name>
<dbReference type="Proteomes" id="UP001652620">
    <property type="component" value="Chromosome 1"/>
</dbReference>
<reference evidence="2" key="1">
    <citation type="submission" date="2025-05" db="UniProtKB">
        <authorList>
            <consortium name="RefSeq"/>
        </authorList>
    </citation>
    <scope>NUCLEOTIDE SEQUENCE [LARGE SCALE GENOMIC DNA]</scope>
</reference>
<evidence type="ECO:0000256" key="1">
    <source>
        <dbReference type="SAM" id="MobiDB-lite"/>
    </source>
</evidence>
<sequence>MQEEEEETANGRYVELRRGEKGAALCKALLKGDRASCSTNITDRRPSDIMANGDCYRRLSNSSSALYGSCPQLTQHCDLIQQHQQQQQQQPHCPHISASEQVAQQAKQHYQSTHQQTRQYSSLVRTRPSRSPVLSRTTKHSAKAAKEASAVDASTAAATSTTTTAKNASAAKSTSLAFVSYKPTALIPKINRAQQLQQEFTSSIATPAVTATRYLCQRCRYNNQPITWWVSCPRLSNLGSTLSLQQSATAATELQLQQQTKTPAQPAQAIPQARVAGSNYDYQQQQQHQQQPAHAK</sequence>
<reference evidence="3" key="2">
    <citation type="submission" date="2025-08" db="UniProtKB">
        <authorList>
            <consortium name="RefSeq"/>
        </authorList>
    </citation>
    <scope>IDENTIFICATION</scope>
    <source>
        <tissue evidence="3">Adult</tissue>
    </source>
</reference>
<dbReference type="GeneID" id="125778124"/>
<feature type="region of interest" description="Disordered" evidence="1">
    <location>
        <begin position="112"/>
        <end position="167"/>
    </location>
</feature>
<evidence type="ECO:0000313" key="3">
    <source>
        <dbReference type="RefSeq" id="XP_049310526.1"/>
    </source>
</evidence>
<feature type="compositionally biased region" description="Low complexity" evidence="1">
    <location>
        <begin position="254"/>
        <end position="273"/>
    </location>
</feature>
<feature type="region of interest" description="Disordered" evidence="1">
    <location>
        <begin position="254"/>
        <end position="296"/>
    </location>
</feature>
<evidence type="ECO:0000313" key="2">
    <source>
        <dbReference type="Proteomes" id="UP001652620"/>
    </source>
</evidence>
<protein>
    <submittedName>
        <fullName evidence="3">Transcriptional regulator ovo-like</fullName>
    </submittedName>
</protein>
<dbReference type="RefSeq" id="XP_049310526.1">
    <property type="nucleotide sequence ID" value="XM_049454569.1"/>
</dbReference>
<proteinExistence type="predicted"/>